<dbReference type="CDD" id="cd02121">
    <property type="entry name" value="PA_GCPII_like"/>
    <property type="match status" value="1"/>
</dbReference>
<keyword evidence="6" id="KW-0645">Protease</keyword>
<dbReference type="SUPFAM" id="SSF47672">
    <property type="entry name" value="Transferrin receptor-like dimerisation domain"/>
    <property type="match status" value="1"/>
</dbReference>
<evidence type="ECO:0000256" key="10">
    <source>
        <dbReference type="ARBA" id="ARBA00022833"/>
    </source>
</evidence>
<evidence type="ECO:0000256" key="13">
    <source>
        <dbReference type="ARBA" id="ARBA00022997"/>
    </source>
</evidence>
<dbReference type="SUPFAM" id="SSF53187">
    <property type="entry name" value="Zn-dependent exopeptidases"/>
    <property type="match status" value="1"/>
</dbReference>
<evidence type="ECO:0000256" key="4">
    <source>
        <dbReference type="ARBA" id="ARBA00011738"/>
    </source>
</evidence>
<feature type="domain" description="PA" evidence="20">
    <location>
        <begin position="236"/>
        <end position="323"/>
    </location>
</feature>
<dbReference type="GO" id="GO:0046872">
    <property type="term" value="F:metal ion binding"/>
    <property type="evidence" value="ECO:0007669"/>
    <property type="project" value="UniProtKB-KW"/>
</dbReference>
<dbReference type="SUPFAM" id="SSF52025">
    <property type="entry name" value="PA domain"/>
    <property type="match status" value="1"/>
</dbReference>
<dbReference type="RefSeq" id="XP_038074794.1">
    <property type="nucleotide sequence ID" value="XM_038218866.1"/>
</dbReference>
<dbReference type="Pfam" id="PF04389">
    <property type="entry name" value="Peptidase_M28"/>
    <property type="match status" value="1"/>
</dbReference>
<dbReference type="InterPro" id="IPR039373">
    <property type="entry name" value="Peptidase_M28B"/>
</dbReference>
<dbReference type="InterPro" id="IPR007484">
    <property type="entry name" value="Peptidase_M28"/>
</dbReference>
<comment type="similarity">
    <text evidence="3">Belongs to the peptidase M28 family. M28B subfamily.</text>
</comment>
<dbReference type="OMA" id="QGSTEWV"/>
<evidence type="ECO:0000256" key="2">
    <source>
        <dbReference type="ARBA" id="ARBA00004401"/>
    </source>
</evidence>
<proteinExistence type="inferred from homology"/>
<keyword evidence="9" id="KW-0378">Hydrolase</keyword>
<evidence type="ECO:0000259" key="20">
    <source>
        <dbReference type="Pfam" id="PF02225"/>
    </source>
</evidence>
<dbReference type="PANTHER" id="PTHR10404">
    <property type="entry name" value="N-ACETYLATED-ALPHA-LINKED ACIDIC DIPEPTIDASE"/>
    <property type="match status" value="1"/>
</dbReference>
<dbReference type="Proteomes" id="UP000887568">
    <property type="component" value="Unplaced"/>
</dbReference>
<evidence type="ECO:0000256" key="7">
    <source>
        <dbReference type="ARBA" id="ARBA00022692"/>
    </source>
</evidence>
<dbReference type="GO" id="GO:0005886">
    <property type="term" value="C:plasma membrane"/>
    <property type="evidence" value="ECO:0007669"/>
    <property type="project" value="UniProtKB-SubCell"/>
</dbReference>
<keyword evidence="16" id="KW-0325">Glycoprotein</keyword>
<reference evidence="23" key="1">
    <citation type="submission" date="2022-11" db="UniProtKB">
        <authorList>
            <consortium name="EnsemblMetazoa"/>
        </authorList>
    </citation>
    <scope>IDENTIFICATION</scope>
</reference>
<dbReference type="InterPro" id="IPR036757">
    <property type="entry name" value="TFR-like_dimer_dom_sf"/>
</dbReference>
<dbReference type="InterPro" id="IPR007365">
    <property type="entry name" value="TFR-like_dimer_dom"/>
</dbReference>
<evidence type="ECO:0000313" key="24">
    <source>
        <dbReference type="Proteomes" id="UP000887568"/>
    </source>
</evidence>
<evidence type="ECO:0000259" key="22">
    <source>
        <dbReference type="Pfam" id="PF04389"/>
    </source>
</evidence>
<dbReference type="FunFam" id="3.50.30.30:FF:000002">
    <property type="entry name" value="N-acetylated-alpha-linked acidic dipeptidase 2"/>
    <property type="match status" value="1"/>
</dbReference>
<feature type="domain" description="Peptidase M28" evidence="22">
    <location>
        <begin position="421"/>
        <end position="608"/>
    </location>
</feature>
<evidence type="ECO:0000256" key="9">
    <source>
        <dbReference type="ARBA" id="ARBA00022801"/>
    </source>
</evidence>
<feature type="transmembrane region" description="Helical" evidence="19">
    <location>
        <begin position="74"/>
        <end position="96"/>
    </location>
</feature>
<dbReference type="EnsemblMetazoa" id="XM_038218874.1">
    <property type="protein sequence ID" value="XP_038074802.1"/>
    <property type="gene ID" value="LOC119742693"/>
</dbReference>
<dbReference type="AlphaFoldDB" id="A0A914BH89"/>
<dbReference type="RefSeq" id="XP_038074802.1">
    <property type="nucleotide sequence ID" value="XM_038218874.1"/>
</dbReference>
<keyword evidence="10" id="KW-0862">Zinc</keyword>
<keyword evidence="11" id="KW-0735">Signal-anchor</keyword>
<dbReference type="CDD" id="cd08022">
    <property type="entry name" value="M28_PSMA_like"/>
    <property type="match status" value="1"/>
</dbReference>
<keyword evidence="24" id="KW-1185">Reference proteome</keyword>
<evidence type="ECO:0000256" key="5">
    <source>
        <dbReference type="ARBA" id="ARBA00022475"/>
    </source>
</evidence>
<comment type="subcellular location">
    <subcellularLocation>
        <location evidence="2">Cell membrane</location>
        <topology evidence="2">Single-pass type II membrane protein</topology>
    </subcellularLocation>
</comment>
<evidence type="ECO:0000259" key="21">
    <source>
        <dbReference type="Pfam" id="PF04253"/>
    </source>
</evidence>
<feature type="domain" description="Transferrin receptor-like dimerisation" evidence="21">
    <location>
        <begin position="688"/>
        <end position="807"/>
    </location>
</feature>
<keyword evidence="8" id="KW-0479">Metal-binding</keyword>
<keyword evidence="15 19" id="KW-0472">Membrane</keyword>
<dbReference type="InterPro" id="IPR046450">
    <property type="entry name" value="PA_dom_sf"/>
</dbReference>
<evidence type="ECO:0000256" key="6">
    <source>
        <dbReference type="ARBA" id="ARBA00022670"/>
    </source>
</evidence>
<dbReference type="EnsemblMetazoa" id="XM_038218859.1">
    <property type="protein sequence ID" value="XP_038074787.1"/>
    <property type="gene ID" value="LOC119742693"/>
</dbReference>
<dbReference type="InterPro" id="IPR003137">
    <property type="entry name" value="PA_domain"/>
</dbReference>
<dbReference type="GeneID" id="119742693"/>
<keyword evidence="14" id="KW-0482">Metalloprotease</keyword>
<dbReference type="Gene3D" id="3.50.30.30">
    <property type="match status" value="1"/>
</dbReference>
<evidence type="ECO:0000256" key="18">
    <source>
        <dbReference type="ARBA" id="ARBA00066561"/>
    </source>
</evidence>
<dbReference type="EC" id="3.4.17.21" evidence="18"/>
<dbReference type="PANTHER" id="PTHR10404:SF77">
    <property type="entry name" value="GLUTAMATE CARBOXYPEPTIDASE 2 HOMOLOG"/>
    <property type="match status" value="1"/>
</dbReference>
<comment type="catalytic activity">
    <reaction evidence="17">
        <text>Release of an unsubstituted, C-terminal glutamyl residue, typically from Ac-Asp-Glu or folylpoly-gamma-glutamates.</text>
        <dbReference type="EC" id="3.4.17.21"/>
    </reaction>
</comment>
<keyword evidence="13" id="KW-0224">Dipeptidase</keyword>
<dbReference type="FunFam" id="3.40.630.10:FF:000089">
    <property type="entry name" value="N-acetylated alpha-linked acidic dipeptidase like 1"/>
    <property type="match status" value="1"/>
</dbReference>
<dbReference type="Pfam" id="PF04253">
    <property type="entry name" value="TFR_dimer"/>
    <property type="match status" value="1"/>
</dbReference>
<dbReference type="OrthoDB" id="5841748at2759"/>
<sequence>MNPIRYDNRYEYLDSDSEAAMPGEEEDDQPTAEIHLTSPLRSDLEIRDPDAGVTVRSYRTGKSSPTMHLSNRTIVVIAALVAACVGIGIGVIIGWFSSQAQLPKVGSCETGWSDALKEEDSDAGTLLMNEMQAGNMKEYLRKLTSTPHLAGTPADKSNADYVRDEWIKYGLEPVRQNAYNVLLSYPSKEDPNYVSVLNSDNTQFFQSQAEEPPLDVGTLSNDTVRPFNAYAANGTVQGDLVYVNYGRVEDFQLLEGSLNMNVTGKIAVARYGKIFRGDKAKQAEAFGAIGLILYSDPADYAVDGISSVYPDSWWLPGSGVQRGSLYIQQGVGGDPLTPGYPSLDSAFREDESSIDMPSIPVQPIGYDDAKKLLDELEGAEAPEDWRGALQGLTYRLGPTLKDAKKVKLEVYNRNERRTVYNVIGMVRGSIEPDRYVIVGNHRDAWVFGALDPSSGTAVMMEVARAMGKLHKEGKFRPRRSIVFCSWAAEEYSLIGSTEWVEEFAKTLGGRAVAYLNVDIAIQGNYTFRAKATPNLFNALYQAAKQVPDVQDPGHLATVYDTWLDRNPWSDSKQLPHVLNIGSGSDYASFLGELGISSVDLRYDYNHDYKISSYPLYHSMYETFHLVSEVMDPTFNYHLATGRLWGELARSLADSLILPFDCQTYVSHLEESIASLKTKYTDQMSPQGITFDAIDAALAKLIQAADWLHDYISKMDMKDPFDVRKVNDQLMMMERAFLDPLGLPGRSLQRHVAFAPSSKNSYYGDAFPGIVDLMFDIENAEDSAKQWDLVRKHMSVVAFTLQSVASTLTGVDVLGVQP</sequence>
<comment type="cofactor">
    <cofactor evidence="1">
        <name>Zn(2+)</name>
        <dbReference type="ChEBI" id="CHEBI:29105"/>
    </cofactor>
</comment>
<dbReference type="Gene3D" id="3.40.630.10">
    <property type="entry name" value="Zn peptidases"/>
    <property type="match status" value="1"/>
</dbReference>
<evidence type="ECO:0000256" key="19">
    <source>
        <dbReference type="SAM" id="Phobius"/>
    </source>
</evidence>
<evidence type="ECO:0000256" key="17">
    <source>
        <dbReference type="ARBA" id="ARBA00052003"/>
    </source>
</evidence>
<dbReference type="FunFam" id="1.20.930.40:FF:000001">
    <property type="entry name" value="N-acetylated-alpha-linked acidic dipeptidase 2"/>
    <property type="match status" value="1"/>
</dbReference>
<dbReference type="GO" id="GO:0006508">
    <property type="term" value="P:proteolysis"/>
    <property type="evidence" value="ECO:0007669"/>
    <property type="project" value="UniProtKB-KW"/>
</dbReference>
<organism evidence="23 24">
    <name type="scientific">Patiria miniata</name>
    <name type="common">Bat star</name>
    <name type="synonym">Asterina miniata</name>
    <dbReference type="NCBI Taxonomy" id="46514"/>
    <lineage>
        <taxon>Eukaryota</taxon>
        <taxon>Metazoa</taxon>
        <taxon>Echinodermata</taxon>
        <taxon>Eleutherozoa</taxon>
        <taxon>Asterozoa</taxon>
        <taxon>Asteroidea</taxon>
        <taxon>Valvatacea</taxon>
        <taxon>Valvatida</taxon>
        <taxon>Asterinidae</taxon>
        <taxon>Patiria</taxon>
    </lineage>
</organism>
<evidence type="ECO:0000256" key="12">
    <source>
        <dbReference type="ARBA" id="ARBA00022989"/>
    </source>
</evidence>
<evidence type="ECO:0000256" key="14">
    <source>
        <dbReference type="ARBA" id="ARBA00023049"/>
    </source>
</evidence>
<evidence type="ECO:0000256" key="11">
    <source>
        <dbReference type="ARBA" id="ARBA00022968"/>
    </source>
</evidence>
<dbReference type="GO" id="GO:0016805">
    <property type="term" value="F:dipeptidase activity"/>
    <property type="evidence" value="ECO:0007669"/>
    <property type="project" value="UniProtKB-KW"/>
</dbReference>
<protein>
    <recommendedName>
        <fullName evidence="18">glutamate carboxypeptidase II</fullName>
        <ecNumber evidence="18">3.4.17.21</ecNumber>
    </recommendedName>
</protein>
<dbReference type="Gene3D" id="1.20.930.40">
    <property type="entry name" value="Transferrin receptor-like, dimerisation domain"/>
    <property type="match status" value="1"/>
</dbReference>
<keyword evidence="7 19" id="KW-0812">Transmembrane</keyword>
<accession>A0A914BH89</accession>
<dbReference type="EnsemblMetazoa" id="XM_038218866.1">
    <property type="protein sequence ID" value="XP_038074794.1"/>
    <property type="gene ID" value="LOC119742693"/>
</dbReference>
<evidence type="ECO:0000256" key="1">
    <source>
        <dbReference type="ARBA" id="ARBA00001947"/>
    </source>
</evidence>
<evidence type="ECO:0000256" key="15">
    <source>
        <dbReference type="ARBA" id="ARBA00023136"/>
    </source>
</evidence>
<dbReference type="Pfam" id="PF02225">
    <property type="entry name" value="PA"/>
    <property type="match status" value="1"/>
</dbReference>
<comment type="subunit">
    <text evidence="4">Homodimer.</text>
</comment>
<dbReference type="RefSeq" id="XP_038074787.1">
    <property type="nucleotide sequence ID" value="XM_038218859.1"/>
</dbReference>
<evidence type="ECO:0000256" key="8">
    <source>
        <dbReference type="ARBA" id="ARBA00022723"/>
    </source>
</evidence>
<evidence type="ECO:0000256" key="3">
    <source>
        <dbReference type="ARBA" id="ARBA00005634"/>
    </source>
</evidence>
<evidence type="ECO:0000313" key="23">
    <source>
        <dbReference type="EnsemblMetazoa" id="XP_038074802.1"/>
    </source>
</evidence>
<dbReference type="GO" id="GO:0004181">
    <property type="term" value="F:metallocarboxypeptidase activity"/>
    <property type="evidence" value="ECO:0007669"/>
    <property type="project" value="UniProtKB-EC"/>
</dbReference>
<evidence type="ECO:0000256" key="16">
    <source>
        <dbReference type="ARBA" id="ARBA00023180"/>
    </source>
</evidence>
<name>A0A914BH89_PATMI</name>
<keyword evidence="5" id="KW-1003">Cell membrane</keyword>
<keyword evidence="12 19" id="KW-1133">Transmembrane helix</keyword>